<feature type="domain" description="MmyB-like transcription regulator ligand binding" evidence="1">
    <location>
        <begin position="70"/>
        <end position="178"/>
    </location>
</feature>
<keyword evidence="3" id="KW-1185">Reference proteome</keyword>
<proteinExistence type="predicted"/>
<dbReference type="PANTHER" id="PTHR35010">
    <property type="entry name" value="BLL4672 PROTEIN-RELATED"/>
    <property type="match status" value="1"/>
</dbReference>
<comment type="caution">
    <text evidence="2">The sequence shown here is derived from an EMBL/GenBank/DDBJ whole genome shotgun (WGS) entry which is preliminary data.</text>
</comment>
<sequence>MLIGSKNRRWYGNLERGEPGNYSDEMLDRVREELGLTNAEWIIVYKQTHLGQAPPEERFPTSADTPPPDELCMLVEKLQPWPACLCDQRWDVVHYNDAALNGMPWLRSRNNLLEWSLTAQEARRQLTGWEEHWALWLISQLRQQADLWPEDSRLQGVVDVALADPTVRRLWDSPGLAAAAQSGQSQTRRLLFPRKKGQEPEGAFMRLQLADVSPYRLFFAMPM</sequence>
<gene>
    <name evidence="2" type="ORF">GKJPGBOP_01466</name>
</gene>
<protein>
    <submittedName>
        <fullName evidence="2">Transcriptional regulator</fullName>
    </submittedName>
</protein>
<evidence type="ECO:0000259" key="1">
    <source>
        <dbReference type="Pfam" id="PF17765"/>
    </source>
</evidence>
<reference evidence="2 3" key="1">
    <citation type="submission" date="2018-11" db="EMBL/GenBank/DDBJ databases">
        <title>Whole genome sequence of Streptomyces paromomycinus NBRC 15454(T).</title>
        <authorList>
            <person name="Komaki H."/>
            <person name="Tamura T."/>
        </authorList>
    </citation>
    <scope>NUCLEOTIDE SEQUENCE [LARGE SCALE GENOMIC DNA]</scope>
    <source>
        <strain evidence="2 3">NBRC 15454</strain>
    </source>
</reference>
<name>A0A401VXM2_STREY</name>
<dbReference type="InterPro" id="IPR041413">
    <property type="entry name" value="MLTR_LBD"/>
</dbReference>
<dbReference type="EMBL" id="BHZD01000001">
    <property type="protein sequence ID" value="GCD41809.1"/>
    <property type="molecule type" value="Genomic_DNA"/>
</dbReference>
<organism evidence="2 3">
    <name type="scientific">Streptomyces paromomycinus</name>
    <name type="common">Streptomyces rimosus subsp. paromomycinus</name>
    <dbReference type="NCBI Taxonomy" id="92743"/>
    <lineage>
        <taxon>Bacteria</taxon>
        <taxon>Bacillati</taxon>
        <taxon>Actinomycetota</taxon>
        <taxon>Actinomycetes</taxon>
        <taxon>Kitasatosporales</taxon>
        <taxon>Streptomycetaceae</taxon>
        <taxon>Streptomyces</taxon>
    </lineage>
</organism>
<evidence type="ECO:0000313" key="2">
    <source>
        <dbReference type="EMBL" id="GCD41809.1"/>
    </source>
</evidence>
<dbReference type="Pfam" id="PF17765">
    <property type="entry name" value="MLTR_LBD"/>
    <property type="match status" value="1"/>
</dbReference>
<dbReference type="RefSeq" id="WP_125052990.1">
    <property type="nucleotide sequence ID" value="NZ_BHZD01000001.1"/>
</dbReference>
<accession>A0A401VXM2</accession>
<dbReference type="AlphaFoldDB" id="A0A401VXM2"/>
<evidence type="ECO:0000313" key="3">
    <source>
        <dbReference type="Proteomes" id="UP000286746"/>
    </source>
</evidence>
<dbReference type="Gene3D" id="3.30.450.180">
    <property type="match status" value="1"/>
</dbReference>
<dbReference type="Proteomes" id="UP000286746">
    <property type="component" value="Unassembled WGS sequence"/>
</dbReference>